<gene>
    <name evidence="17" type="ORF">TI39_contig4205g00021</name>
</gene>
<keyword evidence="8" id="KW-1133">Transmembrane helix</keyword>
<evidence type="ECO:0000256" key="6">
    <source>
        <dbReference type="ARBA" id="ARBA00022692"/>
    </source>
</evidence>
<evidence type="ECO:0000256" key="2">
    <source>
        <dbReference type="ARBA" id="ARBA00004572"/>
    </source>
</evidence>
<evidence type="ECO:0000256" key="5">
    <source>
        <dbReference type="ARBA" id="ARBA00022679"/>
    </source>
</evidence>
<evidence type="ECO:0000313" key="17">
    <source>
        <dbReference type="EMBL" id="KJX94240.1"/>
    </source>
</evidence>
<protein>
    <recommendedName>
        <fullName evidence="12">Cysteine synthase 2</fullName>
        <ecNumber evidence="4">2.5.1.47</ecNumber>
    </recommendedName>
    <alternativeName>
        <fullName evidence="14">Cysteine synthase-like protein</fullName>
    </alternativeName>
    <alternativeName>
        <fullName evidence="13">O-acetylserine (thiol)-lyase 2</fullName>
    </alternativeName>
    <alternativeName>
        <fullName evidence="15">O-acetylserine sulfhydrylase 2</fullName>
    </alternativeName>
</protein>
<comment type="subcellular location">
    <subcellularLocation>
        <location evidence="2">Mitochondrion outer membrane</location>
        <topology evidence="2">Single-pass membrane protein</topology>
    </subcellularLocation>
</comment>
<feature type="domain" description="Tryptophan synthase beta chain-like PALP" evidence="16">
    <location>
        <begin position="104"/>
        <end position="420"/>
    </location>
</feature>
<evidence type="ECO:0000256" key="8">
    <source>
        <dbReference type="ARBA" id="ARBA00022989"/>
    </source>
</evidence>
<evidence type="ECO:0000256" key="12">
    <source>
        <dbReference type="ARBA" id="ARBA00072090"/>
    </source>
</evidence>
<evidence type="ECO:0000256" key="15">
    <source>
        <dbReference type="ARBA" id="ARBA00079149"/>
    </source>
</evidence>
<dbReference type="Pfam" id="PF00291">
    <property type="entry name" value="PALP"/>
    <property type="match status" value="1"/>
</dbReference>
<dbReference type="PANTHER" id="PTHR10314">
    <property type="entry name" value="CYSTATHIONINE BETA-SYNTHASE"/>
    <property type="match status" value="1"/>
</dbReference>
<evidence type="ECO:0000256" key="14">
    <source>
        <dbReference type="ARBA" id="ARBA00078545"/>
    </source>
</evidence>
<organism evidence="17 18">
    <name type="scientific">Zymoseptoria brevis</name>
    <dbReference type="NCBI Taxonomy" id="1047168"/>
    <lineage>
        <taxon>Eukaryota</taxon>
        <taxon>Fungi</taxon>
        <taxon>Dikarya</taxon>
        <taxon>Ascomycota</taxon>
        <taxon>Pezizomycotina</taxon>
        <taxon>Dothideomycetes</taxon>
        <taxon>Dothideomycetidae</taxon>
        <taxon>Mycosphaerellales</taxon>
        <taxon>Mycosphaerellaceae</taxon>
        <taxon>Zymoseptoria</taxon>
    </lineage>
</organism>
<keyword evidence="6" id="KW-0812">Transmembrane</keyword>
<sequence length="456" mass="49553">MTYFTDIWQRLWESIVDNRNKLTATGGFLLGIVATLGFKDFYPDLEHAFQQRYRNLRNLQRPNPHPNQPDHLRLEDHTRRKSVAALKGNGTGHSELEDIREGVEGLIGNTPLIKLKALSEATGCEILAKAELLNGAGNSPKDRVALSMIVCAEEAGLLKPGRGDTVYEGTVGSTGISLAAVCRARGYQAHICMPDDVSVEKSDLLLKLGATVERVRPASIVDQNQFVNTARRRAQEHTDDPNRQGRGFFADQFENTANYLAHETSTGPEIYTQTGGRLDAFVAGAGTGGTISGVALALKPLLPDMKVILADPQGSGLFNKIKYGVMFSLTEAEGTRRRHQVDSIVEGVGINRLTDNMNAGLHLIDDAIKVTDEQAMKMARWMVEKEGLFVGASSAVNLVAAATLAKQMGKGKRIVTVICDSGNRHLSKFWKEAGDVGGRDVEFSLEEILQGGAGEE</sequence>
<keyword evidence="5" id="KW-0808">Transferase</keyword>
<dbReference type="EMBL" id="LAFY01004164">
    <property type="protein sequence ID" value="KJX94240.1"/>
    <property type="molecule type" value="Genomic_DNA"/>
</dbReference>
<dbReference type="InterPro" id="IPR001926">
    <property type="entry name" value="TrpB-like_PALP"/>
</dbReference>
<dbReference type="AlphaFoldDB" id="A0A0F4GDG8"/>
<comment type="caution">
    <text evidence="17">The sequence shown here is derived from an EMBL/GenBank/DDBJ whole genome shotgun (WGS) entry which is preliminary data.</text>
</comment>
<comment type="similarity">
    <text evidence="3">Belongs to the cysteine synthase/cystathionine beta-synthase family.</text>
</comment>
<evidence type="ECO:0000256" key="3">
    <source>
        <dbReference type="ARBA" id="ARBA00007103"/>
    </source>
</evidence>
<evidence type="ECO:0000256" key="4">
    <source>
        <dbReference type="ARBA" id="ARBA00012681"/>
    </source>
</evidence>
<dbReference type="GO" id="GO:0004124">
    <property type="term" value="F:cysteine synthase activity"/>
    <property type="evidence" value="ECO:0007669"/>
    <property type="project" value="UniProtKB-EC"/>
</dbReference>
<evidence type="ECO:0000256" key="9">
    <source>
        <dbReference type="ARBA" id="ARBA00023128"/>
    </source>
</evidence>
<dbReference type="CDD" id="cd01561">
    <property type="entry name" value="CBS_like"/>
    <property type="match status" value="1"/>
</dbReference>
<keyword evidence="9" id="KW-0496">Mitochondrion</keyword>
<dbReference type="EC" id="2.5.1.47" evidence="4"/>
<keyword evidence="18" id="KW-1185">Reference proteome</keyword>
<evidence type="ECO:0000256" key="11">
    <source>
        <dbReference type="ARBA" id="ARBA00047931"/>
    </source>
</evidence>
<evidence type="ECO:0000259" key="16">
    <source>
        <dbReference type="Pfam" id="PF00291"/>
    </source>
</evidence>
<dbReference type="PROSITE" id="PS00901">
    <property type="entry name" value="CYS_SYNTHASE"/>
    <property type="match status" value="1"/>
</dbReference>
<dbReference type="InterPro" id="IPR001216">
    <property type="entry name" value="P-phosphate_BS"/>
</dbReference>
<accession>A0A0F4GDG8</accession>
<dbReference type="InterPro" id="IPR036052">
    <property type="entry name" value="TrpB-like_PALP_sf"/>
</dbReference>
<reference evidence="17 18" key="1">
    <citation type="submission" date="2015-03" db="EMBL/GenBank/DDBJ databases">
        <title>RNA-seq based gene annotation and comparative genomics of four Zymoseptoria species reveal species-specific pathogenicity related genes and transposable element activity.</title>
        <authorList>
            <person name="Grandaubert J."/>
            <person name="Bhattacharyya A."/>
            <person name="Stukenbrock E.H."/>
        </authorList>
    </citation>
    <scope>NUCLEOTIDE SEQUENCE [LARGE SCALE GENOMIC DNA]</scope>
    <source>
        <strain evidence="17 18">Zb18110</strain>
    </source>
</reference>
<evidence type="ECO:0000256" key="1">
    <source>
        <dbReference type="ARBA" id="ARBA00001933"/>
    </source>
</evidence>
<dbReference type="Gene3D" id="3.40.50.1100">
    <property type="match status" value="2"/>
</dbReference>
<dbReference type="OrthoDB" id="10259545at2759"/>
<dbReference type="SUPFAM" id="SSF53686">
    <property type="entry name" value="Tryptophan synthase beta subunit-like PLP-dependent enzymes"/>
    <property type="match status" value="1"/>
</dbReference>
<keyword evidence="10" id="KW-0472">Membrane</keyword>
<keyword evidence="7" id="KW-1000">Mitochondrion outer membrane</keyword>
<evidence type="ECO:0000256" key="13">
    <source>
        <dbReference type="ARBA" id="ARBA00078263"/>
    </source>
</evidence>
<dbReference type="GO" id="GO:0006535">
    <property type="term" value="P:cysteine biosynthetic process from serine"/>
    <property type="evidence" value="ECO:0007669"/>
    <property type="project" value="InterPro"/>
</dbReference>
<dbReference type="FunFam" id="3.40.50.1100:FF:000096">
    <property type="entry name" value="Related to cysteine synthase"/>
    <property type="match status" value="1"/>
</dbReference>
<comment type="cofactor">
    <cofactor evidence="1">
        <name>pyridoxal 5'-phosphate</name>
        <dbReference type="ChEBI" id="CHEBI:597326"/>
    </cofactor>
</comment>
<dbReference type="Proteomes" id="UP000033647">
    <property type="component" value="Unassembled WGS sequence"/>
</dbReference>
<dbReference type="STRING" id="1047168.A0A0F4GDG8"/>
<proteinExistence type="inferred from homology"/>
<dbReference type="InterPro" id="IPR050214">
    <property type="entry name" value="Cys_Synth/Cystath_Beta-Synth"/>
</dbReference>
<evidence type="ECO:0000256" key="10">
    <source>
        <dbReference type="ARBA" id="ARBA00023136"/>
    </source>
</evidence>
<comment type="catalytic activity">
    <reaction evidence="11">
        <text>O-acetyl-L-serine + hydrogen sulfide = L-cysteine + acetate</text>
        <dbReference type="Rhea" id="RHEA:14829"/>
        <dbReference type="ChEBI" id="CHEBI:29919"/>
        <dbReference type="ChEBI" id="CHEBI:30089"/>
        <dbReference type="ChEBI" id="CHEBI:35235"/>
        <dbReference type="ChEBI" id="CHEBI:58340"/>
        <dbReference type="EC" id="2.5.1.47"/>
    </reaction>
</comment>
<dbReference type="GO" id="GO:0005741">
    <property type="term" value="C:mitochondrial outer membrane"/>
    <property type="evidence" value="ECO:0007669"/>
    <property type="project" value="UniProtKB-SubCell"/>
</dbReference>
<evidence type="ECO:0000313" key="18">
    <source>
        <dbReference type="Proteomes" id="UP000033647"/>
    </source>
</evidence>
<evidence type="ECO:0000256" key="7">
    <source>
        <dbReference type="ARBA" id="ARBA00022787"/>
    </source>
</evidence>
<name>A0A0F4GDG8_9PEZI</name>